<feature type="compositionally biased region" description="Basic and acidic residues" evidence="2">
    <location>
        <begin position="235"/>
        <end position="244"/>
    </location>
</feature>
<name>A0AAW1H7A6_SAPOF</name>
<accession>A0AAW1H7A6</accession>
<dbReference type="Pfam" id="PF00076">
    <property type="entry name" value="RRM_1"/>
    <property type="match status" value="1"/>
</dbReference>
<dbReference type="SUPFAM" id="SSF54928">
    <property type="entry name" value="RNA-binding domain, RBD"/>
    <property type="match status" value="1"/>
</dbReference>
<keyword evidence="5" id="KW-1185">Reference proteome</keyword>
<evidence type="ECO:0000256" key="1">
    <source>
        <dbReference type="PROSITE-ProRule" id="PRU00176"/>
    </source>
</evidence>
<organism evidence="4 5">
    <name type="scientific">Saponaria officinalis</name>
    <name type="common">Common soapwort</name>
    <name type="synonym">Lychnis saponaria</name>
    <dbReference type="NCBI Taxonomy" id="3572"/>
    <lineage>
        <taxon>Eukaryota</taxon>
        <taxon>Viridiplantae</taxon>
        <taxon>Streptophyta</taxon>
        <taxon>Embryophyta</taxon>
        <taxon>Tracheophyta</taxon>
        <taxon>Spermatophyta</taxon>
        <taxon>Magnoliopsida</taxon>
        <taxon>eudicotyledons</taxon>
        <taxon>Gunneridae</taxon>
        <taxon>Pentapetalae</taxon>
        <taxon>Caryophyllales</taxon>
        <taxon>Caryophyllaceae</taxon>
        <taxon>Caryophylleae</taxon>
        <taxon>Saponaria</taxon>
    </lineage>
</organism>
<feature type="compositionally biased region" description="Basic and acidic residues" evidence="2">
    <location>
        <begin position="255"/>
        <end position="269"/>
    </location>
</feature>
<dbReference type="Gene3D" id="3.30.70.330">
    <property type="match status" value="1"/>
</dbReference>
<feature type="region of interest" description="Disordered" evidence="2">
    <location>
        <begin position="124"/>
        <end position="365"/>
    </location>
</feature>
<evidence type="ECO:0000256" key="2">
    <source>
        <dbReference type="SAM" id="MobiDB-lite"/>
    </source>
</evidence>
<keyword evidence="1" id="KW-0694">RNA-binding</keyword>
<feature type="compositionally biased region" description="Basic residues" evidence="2">
    <location>
        <begin position="148"/>
        <end position="160"/>
    </location>
</feature>
<feature type="compositionally biased region" description="Basic and acidic residues" evidence="2">
    <location>
        <begin position="304"/>
        <end position="313"/>
    </location>
</feature>
<protein>
    <recommendedName>
        <fullName evidence="3">RRM domain-containing protein</fullName>
    </recommendedName>
</protein>
<feature type="domain" description="RRM" evidence="3">
    <location>
        <begin position="47"/>
        <end position="125"/>
    </location>
</feature>
<feature type="compositionally biased region" description="Basic and acidic residues" evidence="2">
    <location>
        <begin position="189"/>
        <end position="200"/>
    </location>
</feature>
<dbReference type="InterPro" id="IPR050441">
    <property type="entry name" value="RBM"/>
</dbReference>
<dbReference type="Proteomes" id="UP001443914">
    <property type="component" value="Unassembled WGS sequence"/>
</dbReference>
<comment type="caution">
    <text evidence="4">The sequence shown here is derived from an EMBL/GenBank/DDBJ whole genome shotgun (WGS) entry which is preliminary data.</text>
</comment>
<dbReference type="InterPro" id="IPR035979">
    <property type="entry name" value="RBD_domain_sf"/>
</dbReference>
<feature type="compositionally biased region" description="Basic and acidic residues" evidence="2">
    <location>
        <begin position="276"/>
        <end position="292"/>
    </location>
</feature>
<evidence type="ECO:0000313" key="5">
    <source>
        <dbReference type="Proteomes" id="UP001443914"/>
    </source>
</evidence>
<feature type="compositionally biased region" description="Basic and acidic residues" evidence="2">
    <location>
        <begin position="340"/>
        <end position="365"/>
    </location>
</feature>
<gene>
    <name evidence="4" type="ORF">RND81_12G055600</name>
</gene>
<dbReference type="InterPro" id="IPR000504">
    <property type="entry name" value="RRM_dom"/>
</dbReference>
<feature type="compositionally biased region" description="Basic and acidic residues" evidence="2">
    <location>
        <begin position="165"/>
        <end position="174"/>
    </location>
</feature>
<sequence>MGRHRSRSRSYSPRRRSRSRTPPHIRRKHYDEPHHRRRSDRRSPPPSGLLVRNIPLDTRPEELRIPFEKFGPVKDVYLPRDYYSGEPRGFGFVKFRFPEDAAKAKDKLNYTTIGGREIHIVYAEENRKTPREMRKTGHTSGRYEGRRRTPARSPRRRHNSYSRSPDTKRRDSRSVSRSPSRRIARSPSPRRDSPSDEREYKRRVRSPSPRETSPHDGKRHRPLKKSPSPSIPEKMSPHHEDYRSSRRSSKRTVSPRREISPNDGKDSRSSKRSVSPRKESRLSDDSPGEREHRRAMRSPSPREMSPHVEDYHPSRKSGSGDAPFINGNSSSRRSVSPLDESIRDGDLKSKHNLRTLREISPHTDE</sequence>
<dbReference type="SMART" id="SM00360">
    <property type="entry name" value="RRM"/>
    <property type="match status" value="1"/>
</dbReference>
<feature type="region of interest" description="Disordered" evidence="2">
    <location>
        <begin position="1"/>
        <end position="53"/>
    </location>
</feature>
<reference evidence="4" key="1">
    <citation type="submission" date="2024-03" db="EMBL/GenBank/DDBJ databases">
        <title>WGS assembly of Saponaria officinalis var. Norfolk2.</title>
        <authorList>
            <person name="Jenkins J."/>
            <person name="Shu S."/>
            <person name="Grimwood J."/>
            <person name="Barry K."/>
            <person name="Goodstein D."/>
            <person name="Schmutz J."/>
            <person name="Leebens-Mack J."/>
            <person name="Osbourn A."/>
        </authorList>
    </citation>
    <scope>NUCLEOTIDE SEQUENCE [LARGE SCALE GENOMIC DNA]</scope>
    <source>
        <strain evidence="4">JIC</strain>
    </source>
</reference>
<dbReference type="InterPro" id="IPR012677">
    <property type="entry name" value="Nucleotide-bd_a/b_plait_sf"/>
</dbReference>
<dbReference type="AlphaFoldDB" id="A0AAW1H7A6"/>
<proteinExistence type="predicted"/>
<dbReference type="PROSITE" id="PS50102">
    <property type="entry name" value="RRM"/>
    <property type="match status" value="1"/>
</dbReference>
<feature type="compositionally biased region" description="Basic residues" evidence="2">
    <location>
        <begin position="245"/>
        <end position="254"/>
    </location>
</feature>
<feature type="compositionally biased region" description="Basic and acidic residues" evidence="2">
    <location>
        <begin position="124"/>
        <end position="147"/>
    </location>
</feature>
<feature type="compositionally biased region" description="Basic residues" evidence="2">
    <location>
        <begin position="1"/>
        <end position="28"/>
    </location>
</feature>
<dbReference type="EMBL" id="JBDFQZ010000012">
    <property type="protein sequence ID" value="KAK9671801.1"/>
    <property type="molecule type" value="Genomic_DNA"/>
</dbReference>
<evidence type="ECO:0000259" key="3">
    <source>
        <dbReference type="PROSITE" id="PS50102"/>
    </source>
</evidence>
<evidence type="ECO:0000313" key="4">
    <source>
        <dbReference type="EMBL" id="KAK9671801.1"/>
    </source>
</evidence>
<dbReference type="GO" id="GO:0003723">
    <property type="term" value="F:RNA binding"/>
    <property type="evidence" value="ECO:0007669"/>
    <property type="project" value="UniProtKB-UniRule"/>
</dbReference>
<dbReference type="PANTHER" id="PTHR48034">
    <property type="entry name" value="TRANSFORMER-2 SEX-DETERMINING PROTEIN-RELATED"/>
    <property type="match status" value="1"/>
</dbReference>